<protein>
    <submittedName>
        <fullName evidence="2">Uncharacterized protein</fullName>
    </submittedName>
</protein>
<dbReference type="EMBL" id="CADCTE010000066">
    <property type="protein sequence ID" value="CAA9229261.1"/>
    <property type="molecule type" value="Genomic_DNA"/>
</dbReference>
<dbReference type="RefSeq" id="WP_294565722.1">
    <property type="nucleotide sequence ID" value="NZ_CADCTE010000066.1"/>
</dbReference>
<dbReference type="InterPro" id="IPR045596">
    <property type="entry name" value="DUF6459"/>
</dbReference>
<evidence type="ECO:0000313" key="2">
    <source>
        <dbReference type="EMBL" id="CAA9229261.1"/>
    </source>
</evidence>
<dbReference type="AlphaFoldDB" id="A0A6J4HQJ2"/>
<evidence type="ECO:0000256" key="1">
    <source>
        <dbReference type="SAM" id="MobiDB-lite"/>
    </source>
</evidence>
<feature type="compositionally biased region" description="Polar residues" evidence="1">
    <location>
        <begin position="1"/>
        <end position="12"/>
    </location>
</feature>
<dbReference type="Pfam" id="PF20060">
    <property type="entry name" value="DUF6459"/>
    <property type="match status" value="1"/>
</dbReference>
<organism evidence="2">
    <name type="scientific">uncultured Arthrobacter sp</name>
    <dbReference type="NCBI Taxonomy" id="114050"/>
    <lineage>
        <taxon>Bacteria</taxon>
        <taxon>Bacillati</taxon>
        <taxon>Actinomycetota</taxon>
        <taxon>Actinomycetes</taxon>
        <taxon>Micrococcales</taxon>
        <taxon>Micrococcaceae</taxon>
        <taxon>Arthrobacter</taxon>
        <taxon>environmental samples</taxon>
    </lineage>
</organism>
<feature type="region of interest" description="Disordered" evidence="1">
    <location>
        <begin position="1"/>
        <end position="41"/>
    </location>
</feature>
<proteinExistence type="predicted"/>
<accession>A0A6J4HQJ2</accession>
<name>A0A6J4HQJ2_9MICC</name>
<sequence>MATLTQQRNQQRIQEHPARAAAPWALPSCADPPEQPPPEALLPEAEERVGGIARAVAQGAVEVLGGSRPASQMSRWLDPASYEKLHLRACLMQKVAASEATGSCPGGALVDRRAYRCVTVRSARLCRVSETAFEAALVVLDRRRARAVALRVEHRRGDWKVTALEIG</sequence>
<gene>
    <name evidence="2" type="ORF">AVDCRST_MAG83-1786</name>
</gene>
<reference evidence="2" key="1">
    <citation type="submission" date="2020-02" db="EMBL/GenBank/DDBJ databases">
        <authorList>
            <person name="Meier V. D."/>
        </authorList>
    </citation>
    <scope>NUCLEOTIDE SEQUENCE</scope>
    <source>
        <strain evidence="2">AVDCRST_MAG83</strain>
    </source>
</reference>